<dbReference type="InterPro" id="IPR036179">
    <property type="entry name" value="Ig-like_dom_sf"/>
</dbReference>
<keyword evidence="4" id="KW-0325">Glycoprotein</keyword>
<keyword evidence="5" id="KW-0393">Immunoglobulin domain</keyword>
<keyword evidence="2" id="KW-0472">Membrane</keyword>
<gene>
    <name evidence="8" type="ORF">ACFSAH_03275</name>
</gene>
<evidence type="ECO:0000256" key="6">
    <source>
        <dbReference type="SAM" id="SignalP"/>
    </source>
</evidence>
<dbReference type="Pfam" id="PF19078">
    <property type="entry name" value="Big_12"/>
    <property type="match status" value="1"/>
</dbReference>
<evidence type="ECO:0000256" key="5">
    <source>
        <dbReference type="ARBA" id="ARBA00023319"/>
    </source>
</evidence>
<comment type="subcellular location">
    <subcellularLocation>
        <location evidence="1">Membrane</location>
        <topology evidence="1">Single-pass type I membrane protein</topology>
    </subcellularLocation>
</comment>
<dbReference type="PANTHER" id="PTHR11640:SF158">
    <property type="entry name" value="V-SET AND IMMUNOGLOBULIN DOMAIN-CONTAINING PROTEIN 10-LIKE 2"/>
    <property type="match status" value="1"/>
</dbReference>
<keyword evidence="3" id="KW-1015">Disulfide bond</keyword>
<evidence type="ECO:0000256" key="1">
    <source>
        <dbReference type="ARBA" id="ARBA00004479"/>
    </source>
</evidence>
<comment type="caution">
    <text evidence="8">The sequence shown here is derived from an EMBL/GenBank/DDBJ whole genome shotgun (WGS) entry which is preliminary data.</text>
</comment>
<dbReference type="InterPro" id="IPR007110">
    <property type="entry name" value="Ig-like_dom"/>
</dbReference>
<dbReference type="SMART" id="SM00409">
    <property type="entry name" value="IG"/>
    <property type="match status" value="3"/>
</dbReference>
<evidence type="ECO:0000256" key="3">
    <source>
        <dbReference type="ARBA" id="ARBA00023157"/>
    </source>
</evidence>
<dbReference type="InterPro" id="IPR026444">
    <property type="entry name" value="Secre_tail"/>
</dbReference>
<keyword evidence="9" id="KW-1185">Reference proteome</keyword>
<organism evidence="8 9">
    <name type="scientific">Pseudopedobacter beijingensis</name>
    <dbReference type="NCBI Taxonomy" id="1207056"/>
    <lineage>
        <taxon>Bacteria</taxon>
        <taxon>Pseudomonadati</taxon>
        <taxon>Bacteroidota</taxon>
        <taxon>Sphingobacteriia</taxon>
        <taxon>Sphingobacteriales</taxon>
        <taxon>Sphingobacteriaceae</taxon>
        <taxon>Pseudopedobacter</taxon>
    </lineage>
</organism>
<dbReference type="Proteomes" id="UP001597118">
    <property type="component" value="Unassembled WGS sequence"/>
</dbReference>
<keyword evidence="6" id="KW-0732">Signal</keyword>
<sequence length="1390" mass="142266">MKKNLLKAFKWSWVLLLFQFQIIKAQTTLAPGDIAFIGFQTGGVPVTQDGFSFITLKDITATTKVYFTEKGWGGTTWVTSSTEPHLLWTVPAFTPAGTIVSVVETTTADVFTVTGTTGTSITFALGSGFNLSGGDQMLAYQSSTGAEPTSPTFIAGVHADYNSTDYDLVTTWNTTWDGTTGASGGNESALPTGLTNGVNCVSLFPAPGPEVANSKYTGTLTGTPTALLAAINNPANWDHHASNDLGITPSSYPTPSVSVASAPSITGQPSNSIICAGANTTFGVTANNATGYQWQVSTNGGSSFSNLSNAAFYSNVTTATLTITGATAGMNGYQYKCVVTGTATPNATSNSATLTVNAAPAITAQPSGSSICAGTNTSFTVTASNATGYQWQVNTGFGFINISNGAPYSGATTATLTITGATADMNAYAYRVKATGNCTPEATSSAALLTVNAAPAITAQPIAKSISVGGNAYFTVTAANATGYKWQVSTNSGNSYTDLSETAPYSGVTTSALSITGATAGMNGYLYRAVVSGTCTPNATSNGATLSVATTINSIVATGTSPSNQSIVAYTVTFGASVTGVNVSNFSLTPTGITGASVSSVTGSGTAYTVNVNTGSGDGTLRLNLANATNISPGISTTLPFTGDTYIIDKTPPTVTGVTNNGLYNTNKTITFSDGTATLDNVAFTSGSTVSAEGTHTLIATDAAGNSRTVIFTIDKTAPTVTGVTDNSLYNINKLITFSDGTATLDNVAFTSGSTVSAEGTHTLIATDAAGNSRTITFTIDKTAPTVTGVTSSTADGTYKAGNPISIQVNFSENVTVTGTPTLTLETGTTDRVVNYVSGSGTSTLTFSYTVQAGDISADLDYVSATALAFNSGTIKDAAGNSATLTLPNPGAAGSLGANKAIVIDAQAPTNTIASLSFSDDTGASNTDFITNTAAQTISGTLSANLASDEKVMVSMDNGATYTAATINVGTKSWSLANVTLSGSNTLIVVVQDLAGNRGTPRSQAYTLDTTAPTTTIASLAFSNDTGTSNTDFITNTAAQTISGTLSATLLQEELLYFSSDNGSTLTEINSSVTGTSFSLTRSLSGSNTIKLYVVDAAGNKGAEFSQNYILDLTAPTVAITSIAGANGASTTTSPIPVTITFSENVTGFTLGDIIITGGIAGNFSGNGATYTFNVTPTNYGTVTVNVAANVATDAAGNGNTQATQFTITYQNPLPVNLVSFTAKAENNVAKLQWQTASEQNNRGFEIYRSGDDKQFMLIGTVKGNSSTINDYSFTDKHPLASGNNYYKLVQVDMDGKATELEVKILNFALSAADIRLYPNPTANKATLTYDAGRYTKMILVDINGKVIKQLAIAKADSSTVVDVSALPGGTYIFRLTGSSSSAHIKMIKQ</sequence>
<dbReference type="PROSITE" id="PS50835">
    <property type="entry name" value="IG_LIKE"/>
    <property type="match status" value="1"/>
</dbReference>
<dbReference type="SUPFAM" id="SSF48726">
    <property type="entry name" value="Immunoglobulin"/>
    <property type="match status" value="1"/>
</dbReference>
<feature type="signal peptide" evidence="6">
    <location>
        <begin position="1"/>
        <end position="25"/>
    </location>
</feature>
<feature type="domain" description="Ig-like" evidence="7">
    <location>
        <begin position="255"/>
        <end position="355"/>
    </location>
</feature>
<dbReference type="InterPro" id="IPR044016">
    <property type="entry name" value="Big_13"/>
</dbReference>
<evidence type="ECO:0000259" key="7">
    <source>
        <dbReference type="PROSITE" id="PS50835"/>
    </source>
</evidence>
<name>A0ABW4IBC2_9SPHI</name>
<dbReference type="Pfam" id="PF18962">
    <property type="entry name" value="Por_Secre_tail"/>
    <property type="match status" value="1"/>
</dbReference>
<dbReference type="InterPro" id="IPR044048">
    <property type="entry name" value="Big_12"/>
</dbReference>
<evidence type="ECO:0000256" key="2">
    <source>
        <dbReference type="ARBA" id="ARBA00023136"/>
    </source>
</evidence>
<protein>
    <submittedName>
        <fullName evidence="8">Ig-like domain-containing protein</fullName>
    </submittedName>
</protein>
<feature type="chain" id="PRO_5045261398" evidence="6">
    <location>
        <begin position="26"/>
        <end position="1390"/>
    </location>
</feature>
<dbReference type="Gene3D" id="2.60.40.10">
    <property type="entry name" value="Immunoglobulins"/>
    <property type="match status" value="5"/>
</dbReference>
<evidence type="ECO:0000313" key="8">
    <source>
        <dbReference type="EMBL" id="MFD1628881.1"/>
    </source>
</evidence>
<dbReference type="PANTHER" id="PTHR11640">
    <property type="entry name" value="NEPHRIN"/>
    <property type="match status" value="1"/>
</dbReference>
<evidence type="ECO:0000256" key="4">
    <source>
        <dbReference type="ARBA" id="ARBA00023180"/>
    </source>
</evidence>
<reference evidence="9" key="1">
    <citation type="journal article" date="2019" name="Int. J. Syst. Evol. Microbiol.">
        <title>The Global Catalogue of Microorganisms (GCM) 10K type strain sequencing project: providing services to taxonomists for standard genome sequencing and annotation.</title>
        <authorList>
            <consortium name="The Broad Institute Genomics Platform"/>
            <consortium name="The Broad Institute Genome Sequencing Center for Infectious Disease"/>
            <person name="Wu L."/>
            <person name="Ma J."/>
        </authorList>
    </citation>
    <scope>NUCLEOTIDE SEQUENCE [LARGE SCALE GENOMIC DNA]</scope>
    <source>
        <strain evidence="9">CCUG 53762</strain>
    </source>
</reference>
<dbReference type="NCBIfam" id="TIGR04183">
    <property type="entry name" value="Por_Secre_tail"/>
    <property type="match status" value="1"/>
</dbReference>
<dbReference type="EMBL" id="JBHUDG010000003">
    <property type="protein sequence ID" value="MFD1628881.1"/>
    <property type="molecule type" value="Genomic_DNA"/>
</dbReference>
<evidence type="ECO:0000313" key="9">
    <source>
        <dbReference type="Proteomes" id="UP001597118"/>
    </source>
</evidence>
<dbReference type="InterPro" id="IPR051275">
    <property type="entry name" value="Cell_adhesion_signaling"/>
</dbReference>
<dbReference type="RefSeq" id="WP_379661266.1">
    <property type="nucleotide sequence ID" value="NZ_JBHUDG010000003.1"/>
</dbReference>
<dbReference type="InterPro" id="IPR003599">
    <property type="entry name" value="Ig_sub"/>
</dbReference>
<dbReference type="InterPro" id="IPR013783">
    <property type="entry name" value="Ig-like_fold"/>
</dbReference>
<accession>A0ABW4IBC2</accession>
<dbReference type="Pfam" id="PF19077">
    <property type="entry name" value="Big_13"/>
    <property type="match status" value="1"/>
</dbReference>
<proteinExistence type="predicted"/>